<evidence type="ECO:0000313" key="1">
    <source>
        <dbReference type="EMBL" id="TGO37085.1"/>
    </source>
</evidence>
<comment type="caution">
    <text evidence="1">The sequence shown here is derived from an EMBL/GenBank/DDBJ whole genome shotgun (WGS) entry which is preliminary data.</text>
</comment>
<evidence type="ECO:0000313" key="2">
    <source>
        <dbReference type="Proteomes" id="UP000297814"/>
    </source>
</evidence>
<proteinExistence type="predicted"/>
<protein>
    <submittedName>
        <fullName evidence="1">Uncharacterized protein</fullName>
    </submittedName>
</protein>
<name>A0A4Z1GK65_9HELO</name>
<dbReference type="EMBL" id="PQXK01000106">
    <property type="protein sequence ID" value="TGO37085.1"/>
    <property type="molecule type" value="Genomic_DNA"/>
</dbReference>
<dbReference type="AlphaFoldDB" id="A0A4Z1GK65"/>
<accession>A0A4Z1GK65</accession>
<sequence length="83" mass="9273">MAYTTVDLPILTAGRLSYTVLSWQMTINAARKRKKEIGDSKDKTTNEMLLGNYRRLTSTYDKAVSSDSWGPALPHASLMSMSE</sequence>
<reference evidence="1 2" key="1">
    <citation type="submission" date="2017-12" db="EMBL/GenBank/DDBJ databases">
        <title>Comparative genomics of Botrytis spp.</title>
        <authorList>
            <person name="Valero-Jimenez C.A."/>
            <person name="Tapia P."/>
            <person name="Veloso J."/>
            <person name="Silva-Moreno E."/>
            <person name="Staats M."/>
            <person name="Valdes J.H."/>
            <person name="Van Kan J.A.L."/>
        </authorList>
    </citation>
    <scope>NUCLEOTIDE SEQUENCE [LARGE SCALE GENOMIC DNA]</scope>
    <source>
        <strain evidence="1 2">Bh0001</strain>
    </source>
</reference>
<organism evidence="1 2">
    <name type="scientific">Botrytis hyacinthi</name>
    <dbReference type="NCBI Taxonomy" id="278943"/>
    <lineage>
        <taxon>Eukaryota</taxon>
        <taxon>Fungi</taxon>
        <taxon>Dikarya</taxon>
        <taxon>Ascomycota</taxon>
        <taxon>Pezizomycotina</taxon>
        <taxon>Leotiomycetes</taxon>
        <taxon>Helotiales</taxon>
        <taxon>Sclerotiniaceae</taxon>
        <taxon>Botrytis</taxon>
    </lineage>
</organism>
<gene>
    <name evidence="1" type="ORF">BHYA_0106g00180</name>
</gene>
<dbReference type="Proteomes" id="UP000297814">
    <property type="component" value="Unassembled WGS sequence"/>
</dbReference>
<keyword evidence="2" id="KW-1185">Reference proteome</keyword>